<evidence type="ECO:0000313" key="3">
    <source>
        <dbReference type="Proteomes" id="UP000004080"/>
    </source>
</evidence>
<reference evidence="2 3" key="1">
    <citation type="journal article" date="2012" name="J. Bacteriol.">
        <title>Genome of Bacillus macauensis ZFHKF-1, a Long-Chain-Forming Bacterium.</title>
        <authorList>
            <person name="Cai L."/>
            <person name="Zhang T."/>
        </authorList>
    </citation>
    <scope>NUCLEOTIDE SEQUENCE [LARGE SCALE GENOMIC DNA]</scope>
    <source>
        <strain evidence="2 3">ZFHKF-1</strain>
    </source>
</reference>
<dbReference type="eggNOG" id="COG3779">
    <property type="taxonomic scope" value="Bacteria"/>
</dbReference>
<dbReference type="EMBL" id="AKKV01000036">
    <property type="protein sequence ID" value="EIT84281.1"/>
    <property type="molecule type" value="Genomic_DNA"/>
</dbReference>
<feature type="domain" description="DUF4261" evidence="1">
    <location>
        <begin position="155"/>
        <end position="218"/>
    </location>
</feature>
<dbReference type="Pfam" id="PF14080">
    <property type="entry name" value="DUF4261"/>
    <property type="match status" value="1"/>
</dbReference>
<keyword evidence="3" id="KW-1185">Reference proteome</keyword>
<dbReference type="STRING" id="1196324.A374_15883"/>
<protein>
    <recommendedName>
        <fullName evidence="1">DUF4261 domain-containing protein</fullName>
    </recommendedName>
</protein>
<dbReference type="InterPro" id="IPR025357">
    <property type="entry name" value="DUF4261"/>
</dbReference>
<comment type="caution">
    <text evidence="2">The sequence shown here is derived from an EMBL/GenBank/DDBJ whole genome shotgun (WGS) entry which is preliminary data.</text>
</comment>
<dbReference type="Proteomes" id="UP000004080">
    <property type="component" value="Unassembled WGS sequence"/>
</dbReference>
<evidence type="ECO:0000259" key="1">
    <source>
        <dbReference type="Pfam" id="PF14080"/>
    </source>
</evidence>
<evidence type="ECO:0000313" key="2">
    <source>
        <dbReference type="EMBL" id="EIT84281.1"/>
    </source>
</evidence>
<accession>I8IXR6</accession>
<sequence>MKKVVIAIPGMWGSRREFMKSLAKSNSGYIATERVMSNLNDSNESFSIDMRGATPSLIEALRAGGGRLFSEQTLQAMKLHQSIIYVMSECASYTEVAHLLKAVNAVLRSGGLAVYVESTGRAMTKEGWSQAARSSKAEALFLCFVQMHRSKGYYYTTGMHVFGLRDLAVEEKLSPQEASTLFRSFASYVLEEQPDLHDGHSFSIQRDAPIYKLREQAAVIDEVDHPYGWWTFYPTAN</sequence>
<dbReference type="OrthoDB" id="4158605at2"/>
<name>I8IXR6_9BACL</name>
<proteinExistence type="predicted"/>
<organism evidence="2 3">
    <name type="scientific">Fictibacillus macauensis ZFHKF-1</name>
    <dbReference type="NCBI Taxonomy" id="1196324"/>
    <lineage>
        <taxon>Bacteria</taxon>
        <taxon>Bacillati</taxon>
        <taxon>Bacillota</taxon>
        <taxon>Bacilli</taxon>
        <taxon>Bacillales</taxon>
        <taxon>Fictibacillaceae</taxon>
        <taxon>Fictibacillus</taxon>
    </lineage>
</organism>
<dbReference type="RefSeq" id="WP_007203249.1">
    <property type="nucleotide sequence ID" value="NZ_AKKV01000036.1"/>
</dbReference>
<dbReference type="PATRIC" id="fig|1196324.3.peg.3249"/>
<dbReference type="AlphaFoldDB" id="I8IXR6"/>
<gene>
    <name evidence="2" type="ORF">A374_15883</name>
</gene>